<protein>
    <recommendedName>
        <fullName evidence="3">AMP-dependent synthetase/ligase domain-containing protein</fullName>
    </recommendedName>
</protein>
<name>A0A4Y8DDC7_9HELO</name>
<gene>
    <name evidence="1" type="ORF">BOTCAL_0030g00310</name>
</gene>
<dbReference type="Proteomes" id="UP000297299">
    <property type="component" value="Unassembled WGS sequence"/>
</dbReference>
<dbReference type="SUPFAM" id="SSF56801">
    <property type="entry name" value="Acetyl-CoA synthetase-like"/>
    <property type="match status" value="1"/>
</dbReference>
<dbReference type="AlphaFoldDB" id="A0A4Y8DDC7"/>
<organism evidence="1 2">
    <name type="scientific">Botryotinia calthae</name>
    <dbReference type="NCBI Taxonomy" id="38488"/>
    <lineage>
        <taxon>Eukaryota</taxon>
        <taxon>Fungi</taxon>
        <taxon>Dikarya</taxon>
        <taxon>Ascomycota</taxon>
        <taxon>Pezizomycotina</taxon>
        <taxon>Leotiomycetes</taxon>
        <taxon>Helotiales</taxon>
        <taxon>Sclerotiniaceae</taxon>
        <taxon>Botryotinia</taxon>
    </lineage>
</organism>
<dbReference type="STRING" id="38488.A0A4Y8DDC7"/>
<evidence type="ECO:0000313" key="2">
    <source>
        <dbReference type="Proteomes" id="UP000297299"/>
    </source>
</evidence>
<sequence length="111" mass="11929">MHTSRTTGTPKTIVIPQGVITGLDASQKATSLYGTATTSDYFQGLRCFLAFPLFHAAGICRIMTALYFKQIAVLPPPIPLTAETANEVYIHGKVQVSDLPPAVLVEISKIP</sequence>
<keyword evidence="2" id="KW-1185">Reference proteome</keyword>
<comment type="caution">
    <text evidence="1">The sequence shown here is derived from an EMBL/GenBank/DDBJ whole genome shotgun (WGS) entry which is preliminary data.</text>
</comment>
<evidence type="ECO:0008006" key="3">
    <source>
        <dbReference type="Google" id="ProtNLM"/>
    </source>
</evidence>
<dbReference type="InterPro" id="IPR042099">
    <property type="entry name" value="ANL_N_sf"/>
</dbReference>
<accession>A0A4Y8DDC7</accession>
<dbReference type="Gene3D" id="3.40.50.12780">
    <property type="entry name" value="N-terminal domain of ligase-like"/>
    <property type="match status" value="1"/>
</dbReference>
<evidence type="ECO:0000313" key="1">
    <source>
        <dbReference type="EMBL" id="TEY81970.1"/>
    </source>
</evidence>
<reference evidence="1 2" key="1">
    <citation type="submission" date="2017-11" db="EMBL/GenBank/DDBJ databases">
        <title>Comparative genomics of Botrytis spp.</title>
        <authorList>
            <person name="Valero-Jimenez C.A."/>
            <person name="Tapia P."/>
            <person name="Veloso J."/>
            <person name="Silva-Moreno E."/>
            <person name="Staats M."/>
            <person name="Valdes J.H."/>
            <person name="Van Kan J.A.L."/>
        </authorList>
    </citation>
    <scope>NUCLEOTIDE SEQUENCE [LARGE SCALE GENOMIC DNA]</scope>
    <source>
        <strain evidence="1 2">MUCL2830</strain>
    </source>
</reference>
<proteinExistence type="predicted"/>
<dbReference type="OrthoDB" id="429813at2759"/>
<dbReference type="EMBL" id="PHWZ01000030">
    <property type="protein sequence ID" value="TEY81970.1"/>
    <property type="molecule type" value="Genomic_DNA"/>
</dbReference>